<gene>
    <name evidence="2" type="ORF">ACFPJA_06445</name>
</gene>
<sequence length="160" mass="17208">MQTVRDADGDTYLLVKRSGDSSRILDPETGEERYVANDALEVADGESPLTTAARGVPEPVRRTIRAVHDDRTLGLLVELVDRGPLSVLALGDAYDMCESDLHGRLAEFRVAGLIEEADVGGRRGYAATTTAEEAVRMLRGETMTDDVESLDDAEPTDGGS</sequence>
<proteinExistence type="predicted"/>
<dbReference type="EMBL" id="JBHSKV010000008">
    <property type="protein sequence ID" value="MFC5134357.1"/>
    <property type="molecule type" value="Genomic_DNA"/>
</dbReference>
<evidence type="ECO:0000256" key="1">
    <source>
        <dbReference type="SAM" id="MobiDB-lite"/>
    </source>
</evidence>
<accession>A0ABD5QQG0</accession>
<keyword evidence="3" id="KW-1185">Reference proteome</keyword>
<evidence type="ECO:0000313" key="3">
    <source>
        <dbReference type="Proteomes" id="UP001596145"/>
    </source>
</evidence>
<dbReference type="Proteomes" id="UP001596145">
    <property type="component" value="Unassembled WGS sequence"/>
</dbReference>
<feature type="compositionally biased region" description="Acidic residues" evidence="1">
    <location>
        <begin position="143"/>
        <end position="160"/>
    </location>
</feature>
<name>A0ABD5QQG0_9EURY</name>
<evidence type="ECO:0000313" key="2">
    <source>
        <dbReference type="EMBL" id="MFC5134357.1"/>
    </source>
</evidence>
<dbReference type="SUPFAM" id="SSF46785">
    <property type="entry name" value="Winged helix' DNA-binding domain"/>
    <property type="match status" value="1"/>
</dbReference>
<dbReference type="Pfam" id="PF24037">
    <property type="entry name" value="DUF7346"/>
    <property type="match status" value="1"/>
</dbReference>
<dbReference type="RefSeq" id="WP_122105452.1">
    <property type="nucleotide sequence ID" value="NZ_JBHSKV010000008.1"/>
</dbReference>
<comment type="caution">
    <text evidence="2">The sequence shown here is derived from an EMBL/GenBank/DDBJ whole genome shotgun (WGS) entry which is preliminary data.</text>
</comment>
<protein>
    <recommendedName>
        <fullName evidence="4">HTH domain protein</fullName>
    </recommendedName>
</protein>
<feature type="region of interest" description="Disordered" evidence="1">
    <location>
        <begin position="139"/>
        <end position="160"/>
    </location>
</feature>
<dbReference type="InterPro" id="IPR036390">
    <property type="entry name" value="WH_DNA-bd_sf"/>
</dbReference>
<evidence type="ECO:0008006" key="4">
    <source>
        <dbReference type="Google" id="ProtNLM"/>
    </source>
</evidence>
<dbReference type="AlphaFoldDB" id="A0ABD5QQG0"/>
<reference evidence="2 3" key="1">
    <citation type="journal article" date="2019" name="Int. J. Syst. Evol. Microbiol.">
        <title>The Global Catalogue of Microorganisms (GCM) 10K type strain sequencing project: providing services to taxonomists for standard genome sequencing and annotation.</title>
        <authorList>
            <consortium name="The Broad Institute Genomics Platform"/>
            <consortium name="The Broad Institute Genome Sequencing Center for Infectious Disease"/>
            <person name="Wu L."/>
            <person name="Ma J."/>
        </authorList>
    </citation>
    <scope>NUCLEOTIDE SEQUENCE [LARGE SCALE GENOMIC DNA]</scope>
    <source>
        <strain evidence="2 3">CGMCC 1.16026</strain>
    </source>
</reference>
<organism evidence="2 3">
    <name type="scientific">Halorubrum glutamatedens</name>
    <dbReference type="NCBI Taxonomy" id="2707018"/>
    <lineage>
        <taxon>Archaea</taxon>
        <taxon>Methanobacteriati</taxon>
        <taxon>Methanobacteriota</taxon>
        <taxon>Stenosarchaea group</taxon>
        <taxon>Halobacteria</taxon>
        <taxon>Halobacteriales</taxon>
        <taxon>Haloferacaceae</taxon>
        <taxon>Halorubrum</taxon>
    </lineage>
</organism>
<dbReference type="InterPro" id="IPR055770">
    <property type="entry name" value="DUF7346"/>
</dbReference>